<dbReference type="InterPro" id="IPR034660">
    <property type="entry name" value="DinB/YfiT-like"/>
</dbReference>
<dbReference type="AlphaFoldDB" id="A0A7S8E664"/>
<reference evidence="3 4" key="1">
    <citation type="submission" date="2020-02" db="EMBL/GenBank/DDBJ databases">
        <authorList>
            <person name="Zheng R.K."/>
            <person name="Sun C.M."/>
        </authorList>
    </citation>
    <scope>NUCLEOTIDE SEQUENCE [LARGE SCALE GENOMIC DNA]</scope>
    <source>
        <strain evidence="4">rifampicinis</strain>
    </source>
</reference>
<sequence>MIKAILVDLDNTLIANPDHAFARAFLEHFQQYLQDTLGITNANALFKEAIHNWAAPTYWTETNQTRLAQLIADQGCVPLEAAVLELMRFYETILPVMATHVQPIVGAASALSSLLDFSLDIVIATNPFYPRVAIEQRMKLGQLPVDAPYAFVTSSEDMHYSKQNPAYYAEVVARVGVEPDEALVIGDHLENDILNAQKTGLHTLHIDGEQIPSFEEAIQRLTQSSDWRSHYSPHTIHPEMIIPQWHGNIAALFALLAKVEDHYWQQHPFDREWSILQILSHLLEAEKSTHRARLQQILAEDNPFIVAPPPPGPDIPIYSDDGYAIAEAFLAERKKTTELIQTLTAKDWERPAQHSIFSKTTLVEMAHFTAQHDRLHINQLCQTLGHCK</sequence>
<proteinExistence type="predicted"/>
<evidence type="ECO:0000256" key="1">
    <source>
        <dbReference type="ARBA" id="ARBA00022801"/>
    </source>
</evidence>
<dbReference type="GO" id="GO:0016787">
    <property type="term" value="F:hydrolase activity"/>
    <property type="evidence" value="ECO:0007669"/>
    <property type="project" value="UniProtKB-KW"/>
</dbReference>
<dbReference type="InterPro" id="IPR036412">
    <property type="entry name" value="HAD-like_sf"/>
</dbReference>
<dbReference type="PANTHER" id="PTHR43316:SF3">
    <property type="entry name" value="HALOACID DEHALOGENASE, TYPE II (AFU_ORTHOLOGUE AFUA_2G07750)-RELATED"/>
    <property type="match status" value="1"/>
</dbReference>
<dbReference type="InterPro" id="IPR051540">
    <property type="entry name" value="S-2-haloacid_dehalogenase"/>
</dbReference>
<dbReference type="Pfam" id="PF12867">
    <property type="entry name" value="DinB_2"/>
    <property type="match status" value="1"/>
</dbReference>
<dbReference type="Proteomes" id="UP000594468">
    <property type="component" value="Chromosome"/>
</dbReference>
<organism evidence="3 4">
    <name type="scientific">Phototrophicus methaneseepsis</name>
    <dbReference type="NCBI Taxonomy" id="2710758"/>
    <lineage>
        <taxon>Bacteria</taxon>
        <taxon>Bacillati</taxon>
        <taxon>Chloroflexota</taxon>
        <taxon>Candidatus Thermofontia</taxon>
        <taxon>Phototrophicales</taxon>
        <taxon>Phototrophicaceae</taxon>
        <taxon>Phototrophicus</taxon>
    </lineage>
</organism>
<dbReference type="SFLD" id="SFLDG01129">
    <property type="entry name" value="C1.5:_HAD__Beta-PGM__Phosphata"/>
    <property type="match status" value="1"/>
</dbReference>
<dbReference type="SUPFAM" id="SSF56784">
    <property type="entry name" value="HAD-like"/>
    <property type="match status" value="1"/>
</dbReference>
<name>A0A7S8E664_9CHLR</name>
<protein>
    <submittedName>
        <fullName evidence="3">HAD hydrolase-like protein</fullName>
    </submittedName>
</protein>
<accession>A0A7S8E664</accession>
<keyword evidence="1 3" id="KW-0378">Hydrolase</keyword>
<keyword evidence="4" id="KW-1185">Reference proteome</keyword>
<feature type="domain" description="DinB-like" evidence="2">
    <location>
        <begin position="245"/>
        <end position="380"/>
    </location>
</feature>
<evidence type="ECO:0000259" key="2">
    <source>
        <dbReference type="Pfam" id="PF12867"/>
    </source>
</evidence>
<dbReference type="EMBL" id="CP062983">
    <property type="protein sequence ID" value="QPC81107.1"/>
    <property type="molecule type" value="Genomic_DNA"/>
</dbReference>
<dbReference type="RefSeq" id="WP_195169180.1">
    <property type="nucleotide sequence ID" value="NZ_CP062983.1"/>
</dbReference>
<evidence type="ECO:0000313" key="4">
    <source>
        <dbReference type="Proteomes" id="UP000594468"/>
    </source>
</evidence>
<dbReference type="SUPFAM" id="SSF109854">
    <property type="entry name" value="DinB/YfiT-like putative metalloenzymes"/>
    <property type="match status" value="1"/>
</dbReference>
<dbReference type="Gene3D" id="3.40.50.1000">
    <property type="entry name" value="HAD superfamily/HAD-like"/>
    <property type="match status" value="1"/>
</dbReference>
<dbReference type="SFLD" id="SFLDS00003">
    <property type="entry name" value="Haloacid_Dehalogenase"/>
    <property type="match status" value="1"/>
</dbReference>
<evidence type="ECO:0000313" key="3">
    <source>
        <dbReference type="EMBL" id="QPC81107.1"/>
    </source>
</evidence>
<dbReference type="KEGG" id="pmet:G4Y79_15500"/>
<gene>
    <name evidence="3" type="ORF">G4Y79_15500</name>
</gene>
<dbReference type="PANTHER" id="PTHR43316">
    <property type="entry name" value="HYDROLASE, HALOACID DELAHOGENASE-RELATED"/>
    <property type="match status" value="1"/>
</dbReference>
<dbReference type="InterPro" id="IPR023214">
    <property type="entry name" value="HAD_sf"/>
</dbReference>
<dbReference type="Gene3D" id="1.20.120.450">
    <property type="entry name" value="dinb family like domain"/>
    <property type="match status" value="1"/>
</dbReference>
<dbReference type="InterPro" id="IPR024775">
    <property type="entry name" value="DinB-like"/>
</dbReference>
<dbReference type="Pfam" id="PF00702">
    <property type="entry name" value="Hydrolase"/>
    <property type="match status" value="1"/>
</dbReference>